<proteinExistence type="predicted"/>
<name>A0A8C4TUZ5_FALTI</name>
<dbReference type="Ensembl" id="ENSFTIT00000003198.1">
    <property type="protein sequence ID" value="ENSFTIP00000003054.1"/>
    <property type="gene ID" value="ENSFTIG00000002114.1"/>
</dbReference>
<accession>A0A8C4TUZ5</accession>
<evidence type="ECO:0000256" key="1">
    <source>
        <dbReference type="SAM" id="Phobius"/>
    </source>
</evidence>
<dbReference type="Proteomes" id="UP000694562">
    <property type="component" value="Unplaced"/>
</dbReference>
<keyword evidence="1" id="KW-0472">Membrane</keyword>
<evidence type="ECO:0000313" key="3">
    <source>
        <dbReference type="Proteomes" id="UP000694562"/>
    </source>
</evidence>
<evidence type="ECO:0000313" key="2">
    <source>
        <dbReference type="Ensembl" id="ENSFTIP00000003054.1"/>
    </source>
</evidence>
<dbReference type="AlphaFoldDB" id="A0A8C4TUZ5"/>
<feature type="transmembrane region" description="Helical" evidence="1">
    <location>
        <begin position="15"/>
        <end position="38"/>
    </location>
</feature>
<keyword evidence="3" id="KW-1185">Reference proteome</keyword>
<organism evidence="2 3">
    <name type="scientific">Falco tinnunculus</name>
    <name type="common">Common kestrel</name>
    <dbReference type="NCBI Taxonomy" id="100819"/>
    <lineage>
        <taxon>Eukaryota</taxon>
        <taxon>Metazoa</taxon>
        <taxon>Chordata</taxon>
        <taxon>Craniata</taxon>
        <taxon>Vertebrata</taxon>
        <taxon>Euteleostomi</taxon>
        <taxon>Archelosauria</taxon>
        <taxon>Archosauria</taxon>
        <taxon>Dinosauria</taxon>
        <taxon>Saurischia</taxon>
        <taxon>Theropoda</taxon>
        <taxon>Coelurosauria</taxon>
        <taxon>Aves</taxon>
        <taxon>Neognathae</taxon>
        <taxon>Neoaves</taxon>
        <taxon>Telluraves</taxon>
        <taxon>Australaves</taxon>
        <taxon>Falconiformes</taxon>
        <taxon>Falconidae</taxon>
        <taxon>Falco</taxon>
    </lineage>
</organism>
<reference evidence="2" key="1">
    <citation type="submission" date="2025-08" db="UniProtKB">
        <authorList>
            <consortium name="Ensembl"/>
        </authorList>
    </citation>
    <scope>IDENTIFICATION</scope>
</reference>
<sequence>MQEQKRGVVLLSGEVGFLLSACLFVFFLSFDCFVFSLLHTAGSVSFIRLIDDRQCGYTENRTCLNSWILPRLLILMR</sequence>
<protein>
    <submittedName>
        <fullName evidence="2">Uncharacterized protein</fullName>
    </submittedName>
</protein>
<reference evidence="2" key="2">
    <citation type="submission" date="2025-09" db="UniProtKB">
        <authorList>
            <consortium name="Ensembl"/>
        </authorList>
    </citation>
    <scope>IDENTIFICATION</scope>
</reference>
<keyword evidence="1" id="KW-1133">Transmembrane helix</keyword>
<keyword evidence="1" id="KW-0812">Transmembrane</keyword>